<comment type="caution">
    <text evidence="2">The sequence shown here is derived from an EMBL/GenBank/DDBJ whole genome shotgun (WGS) entry which is preliminary data.</text>
</comment>
<dbReference type="AlphaFoldDB" id="A0A4R1CF55"/>
<dbReference type="PROSITE" id="PS51318">
    <property type="entry name" value="TAT"/>
    <property type="match status" value="1"/>
</dbReference>
<organism evidence="2 3">
    <name type="scientific">Nocardioides jejuensis</name>
    <dbReference type="NCBI Taxonomy" id="2502782"/>
    <lineage>
        <taxon>Bacteria</taxon>
        <taxon>Bacillati</taxon>
        <taxon>Actinomycetota</taxon>
        <taxon>Actinomycetes</taxon>
        <taxon>Propionibacteriales</taxon>
        <taxon>Nocardioidaceae</taxon>
        <taxon>Nocardioides</taxon>
    </lineage>
</organism>
<keyword evidence="3" id="KW-1185">Reference proteome</keyword>
<evidence type="ECO:0000256" key="1">
    <source>
        <dbReference type="SAM" id="SignalP"/>
    </source>
</evidence>
<evidence type="ECO:0000313" key="2">
    <source>
        <dbReference type="EMBL" id="TCJ28925.1"/>
    </source>
</evidence>
<dbReference type="EMBL" id="SJZJ01000009">
    <property type="protein sequence ID" value="TCJ28925.1"/>
    <property type="molecule type" value="Genomic_DNA"/>
</dbReference>
<gene>
    <name evidence="2" type="ORF">EPD65_07090</name>
</gene>
<keyword evidence="1" id="KW-0732">Signal</keyword>
<dbReference type="InterPro" id="IPR006311">
    <property type="entry name" value="TAT_signal"/>
</dbReference>
<protein>
    <submittedName>
        <fullName evidence="2">Uncharacterized protein</fullName>
    </submittedName>
</protein>
<name>A0A4R1CF55_9ACTN</name>
<proteinExistence type="predicted"/>
<feature type="chain" id="PRO_5020486336" evidence="1">
    <location>
        <begin position="30"/>
        <end position="359"/>
    </location>
</feature>
<evidence type="ECO:0000313" key="3">
    <source>
        <dbReference type="Proteomes" id="UP000295453"/>
    </source>
</evidence>
<sequence length="359" mass="37346">MTTLPSVVRRGAVALAMAAAALAPFPAAAAGSMNVDLTGSSLVEPAWGETIPAPVTLQLSEPAATDMTLTVGFTRYTGTYWPSSWDQTRTVTISAGEVGAVATFAIVGDDRDVAATYISQVIAAPAGVSSGWAFTPVTDTTRDGELFCSSGWDVDLVAPTDYTGTPTGFCPNEEKSWGSVTLPDGSGTLTGVSHHTSTNIVDPYRTAPAVGDLGRTSGDVTRATWSVGPLSIEAWGMHTEAAATCASLGGEPTLDLASGIDRLVIRQASGVPGVPAVVLDLGPIHEPKTYVLGEWLIALNYTQILRDTASGPWMNGAPQPKVAAVQYAVYIERRNPKSPYWASLAKSDVVYPNGSPCNA</sequence>
<dbReference type="Proteomes" id="UP000295453">
    <property type="component" value="Unassembled WGS sequence"/>
</dbReference>
<accession>A0A4R1CF55</accession>
<reference evidence="2 3" key="1">
    <citation type="submission" date="2019-03" db="EMBL/GenBank/DDBJ databases">
        <authorList>
            <person name="Kim M.K.M."/>
        </authorList>
    </citation>
    <scope>NUCLEOTIDE SEQUENCE [LARGE SCALE GENOMIC DNA]</scope>
    <source>
        <strain evidence="2 3">18JY15-6</strain>
    </source>
</reference>
<dbReference type="RefSeq" id="WP_131582606.1">
    <property type="nucleotide sequence ID" value="NZ_SJZJ01000009.1"/>
</dbReference>
<feature type="signal peptide" evidence="1">
    <location>
        <begin position="1"/>
        <end position="29"/>
    </location>
</feature>